<organism evidence="2 3">
    <name type="scientific">Plenodomus tracheiphilus IPT5</name>
    <dbReference type="NCBI Taxonomy" id="1408161"/>
    <lineage>
        <taxon>Eukaryota</taxon>
        <taxon>Fungi</taxon>
        <taxon>Dikarya</taxon>
        <taxon>Ascomycota</taxon>
        <taxon>Pezizomycotina</taxon>
        <taxon>Dothideomycetes</taxon>
        <taxon>Pleosporomycetidae</taxon>
        <taxon>Pleosporales</taxon>
        <taxon>Pleosporineae</taxon>
        <taxon>Leptosphaeriaceae</taxon>
        <taxon>Plenodomus</taxon>
    </lineage>
</organism>
<evidence type="ECO:0000313" key="2">
    <source>
        <dbReference type="EMBL" id="KAF2854154.1"/>
    </source>
</evidence>
<dbReference type="InterPro" id="IPR052895">
    <property type="entry name" value="HetReg/Transcr_Mod"/>
</dbReference>
<feature type="domain" description="Heterokaryon incompatibility" evidence="1">
    <location>
        <begin position="91"/>
        <end position="218"/>
    </location>
</feature>
<reference evidence="2" key="1">
    <citation type="submission" date="2020-01" db="EMBL/GenBank/DDBJ databases">
        <authorList>
            <consortium name="DOE Joint Genome Institute"/>
            <person name="Haridas S."/>
            <person name="Albert R."/>
            <person name="Binder M."/>
            <person name="Bloem J."/>
            <person name="Labutti K."/>
            <person name="Salamov A."/>
            <person name="Andreopoulos B."/>
            <person name="Baker S.E."/>
            <person name="Barry K."/>
            <person name="Bills G."/>
            <person name="Bluhm B.H."/>
            <person name="Cannon C."/>
            <person name="Castanera R."/>
            <person name="Culley D.E."/>
            <person name="Daum C."/>
            <person name="Ezra D."/>
            <person name="Gonzalez J.B."/>
            <person name="Henrissat B."/>
            <person name="Kuo A."/>
            <person name="Liang C."/>
            <person name="Lipzen A."/>
            <person name="Lutzoni F."/>
            <person name="Magnuson J."/>
            <person name="Mondo S."/>
            <person name="Nolan M."/>
            <person name="Ohm R."/>
            <person name="Pangilinan J."/>
            <person name="Park H.-J."/>
            <person name="Ramirez L."/>
            <person name="Alfaro M."/>
            <person name="Sun H."/>
            <person name="Tritt A."/>
            <person name="Yoshinaga Y."/>
            <person name="Zwiers L.-H."/>
            <person name="Turgeon B.G."/>
            <person name="Goodwin S.B."/>
            <person name="Spatafora J.W."/>
            <person name="Crous P.W."/>
            <person name="Grigoriev I.V."/>
        </authorList>
    </citation>
    <scope>NUCLEOTIDE SEQUENCE</scope>
    <source>
        <strain evidence="2">IPT5</strain>
    </source>
</reference>
<dbReference type="OrthoDB" id="3553147at2759"/>
<dbReference type="Proteomes" id="UP000799423">
    <property type="component" value="Unassembled WGS sequence"/>
</dbReference>
<name>A0A6A7BFF7_9PLEO</name>
<sequence length="334" mass="38266">MILVRALFKETIKRSLRFDTYHGPRHHTTYEILQSSRLPRLFHTATSEIYGNLDHTKSEIRVLKIEPGRWDDDISCKLKVISLDRLLEPRYDTLSYTWGSSESTSSIIVNGRTIAVSTNLFTALRALRRTSMTATIWADALCIDQKNNSEKSRQVALMGRIYKKGRQTWVSLGCPDERATGLEDSLDDPGQQHQKMAASMLTWIATHEYWSRVWIVQEIALSQKDPICLFGRHQVPLLALDTVFSDWTDGGFLSQAWQRAGWSPEIGKGVARVEEICLLRDEFLSMWTLRLTGSMELLRTLQFASYRRASIPHDHIYGLLSLLPANEQQLLEPD</sequence>
<dbReference type="PANTHER" id="PTHR24148">
    <property type="entry name" value="ANKYRIN REPEAT DOMAIN-CONTAINING PROTEIN 39 HOMOLOG-RELATED"/>
    <property type="match status" value="1"/>
</dbReference>
<evidence type="ECO:0000259" key="1">
    <source>
        <dbReference type="Pfam" id="PF06985"/>
    </source>
</evidence>
<evidence type="ECO:0000313" key="3">
    <source>
        <dbReference type="Proteomes" id="UP000799423"/>
    </source>
</evidence>
<dbReference type="AlphaFoldDB" id="A0A6A7BFF7"/>
<dbReference type="Pfam" id="PF06985">
    <property type="entry name" value="HET"/>
    <property type="match status" value="1"/>
</dbReference>
<dbReference type="PANTHER" id="PTHR24148:SF82">
    <property type="entry name" value="HETEROKARYON INCOMPATIBILITY DOMAIN-CONTAINING PROTEIN"/>
    <property type="match status" value="1"/>
</dbReference>
<gene>
    <name evidence="2" type="ORF">T440DRAFT_442650</name>
</gene>
<protein>
    <recommendedName>
        <fullName evidence="1">Heterokaryon incompatibility domain-containing protein</fullName>
    </recommendedName>
</protein>
<dbReference type="EMBL" id="MU006293">
    <property type="protein sequence ID" value="KAF2854154.1"/>
    <property type="molecule type" value="Genomic_DNA"/>
</dbReference>
<keyword evidence="3" id="KW-1185">Reference proteome</keyword>
<proteinExistence type="predicted"/>
<accession>A0A6A7BFF7</accession>
<dbReference type="InterPro" id="IPR010730">
    <property type="entry name" value="HET"/>
</dbReference>